<dbReference type="AlphaFoldDB" id="A0A7K0KDR7"/>
<dbReference type="Pfam" id="PF01663">
    <property type="entry name" value="Phosphodiest"/>
    <property type="match status" value="1"/>
</dbReference>
<dbReference type="PANTHER" id="PTHR10151">
    <property type="entry name" value="ECTONUCLEOTIDE PYROPHOSPHATASE/PHOSPHODIESTERASE"/>
    <property type="match status" value="1"/>
</dbReference>
<keyword evidence="1 4" id="KW-0597">Phosphoprotein</keyword>
<feature type="signal peptide" evidence="6">
    <location>
        <begin position="1"/>
        <end position="19"/>
    </location>
</feature>
<evidence type="ECO:0000256" key="6">
    <source>
        <dbReference type="SAM" id="SignalP"/>
    </source>
</evidence>
<sequence length="495" mass="54690">MKKIFTLLAAILLAAPMLAGGNVQRPKLVVGLMVDQMRWDYLYYYYPQFGTDGLRRLVDEGYSYENTLINYVPTVTAIGHSSVYTGSVPALTGIAGNNFVKDGKQVYCCDDDNVRSVGSNSKEGKMSPRNLLASGIGDQLRIATDFKGKVIGIALKDRAAILPAGHAANAAYWWDQSAGHFITSSYYMKELPKWVKDINKKIQTKPGTNVKTSVPGVTKTFQMAEAAIDGEQLGQDSITDLLAMSVSSTDAIGHQYGTRGQENHDVYMELDRQVGLFLKFLDEKVGRGNYLLFLTADHGAAHNPNFLKAHNLPSGGLNTWGKDSWLNSRLPQLEKETGISPLVTGVDAGRIYLNRAAIAKSGKKLADVKQQMIETLEQDSNIFYVVDYDKVLTTSLPSRLREMIVNGYNKKRSGDLFYVPRPDWEDVSNAADYRGTSHGLWNPTDAHIPFVLFGWQIPHGQTAEPTHIVDIAPTICELLHIQMPNECIGDAKLPK</sequence>
<dbReference type="CDD" id="cd16016">
    <property type="entry name" value="AP-SPAP"/>
    <property type="match status" value="1"/>
</dbReference>
<keyword evidence="2" id="KW-0479">Metal-binding</keyword>
<dbReference type="GO" id="GO:0004035">
    <property type="term" value="F:alkaline phosphatase activity"/>
    <property type="evidence" value="ECO:0007669"/>
    <property type="project" value="InterPro"/>
</dbReference>
<keyword evidence="3 6" id="KW-0732">Signal</keyword>
<dbReference type="PANTHER" id="PTHR10151:SF120">
    <property type="entry name" value="BIS(5'-ADENOSYL)-TRIPHOSPHATASE"/>
    <property type="match status" value="1"/>
</dbReference>
<gene>
    <name evidence="7" type="ORF">FYJ73_04840</name>
</gene>
<dbReference type="RefSeq" id="WP_154533581.1">
    <property type="nucleotide sequence ID" value="NZ_VUNG01000007.1"/>
</dbReference>
<dbReference type="Proteomes" id="UP000438914">
    <property type="component" value="Unassembled WGS sequence"/>
</dbReference>
<keyword evidence="8" id="KW-1185">Reference proteome</keyword>
<dbReference type="SUPFAM" id="SSF53649">
    <property type="entry name" value="Alkaline phosphatase-like"/>
    <property type="match status" value="1"/>
</dbReference>
<evidence type="ECO:0000256" key="2">
    <source>
        <dbReference type="ARBA" id="ARBA00022723"/>
    </source>
</evidence>
<evidence type="ECO:0000256" key="1">
    <source>
        <dbReference type="ARBA" id="ARBA00022553"/>
    </source>
</evidence>
<feature type="active site" description="Phosphothreonine intermediate" evidence="4">
    <location>
        <position position="76"/>
    </location>
</feature>
<organism evidence="7 8">
    <name type="scientific">Hallella mizrahii</name>
    <dbReference type="NCBI Taxonomy" id="2606637"/>
    <lineage>
        <taxon>Bacteria</taxon>
        <taxon>Pseudomonadati</taxon>
        <taxon>Bacteroidota</taxon>
        <taxon>Bacteroidia</taxon>
        <taxon>Bacteroidales</taxon>
        <taxon>Prevotellaceae</taxon>
        <taxon>Hallella</taxon>
    </lineage>
</organism>
<dbReference type="PIRSF" id="PIRSF031924">
    <property type="entry name" value="Pi-irrepressible_AP"/>
    <property type="match status" value="1"/>
</dbReference>
<feature type="chain" id="PRO_5029771140" evidence="6">
    <location>
        <begin position="20"/>
        <end position="495"/>
    </location>
</feature>
<evidence type="ECO:0000256" key="5">
    <source>
        <dbReference type="PIRSR" id="PIRSR031924-51"/>
    </source>
</evidence>
<dbReference type="InterPro" id="IPR017850">
    <property type="entry name" value="Alkaline_phosphatase_core_sf"/>
</dbReference>
<evidence type="ECO:0000313" key="8">
    <source>
        <dbReference type="Proteomes" id="UP000438914"/>
    </source>
</evidence>
<evidence type="ECO:0000313" key="7">
    <source>
        <dbReference type="EMBL" id="MST83998.1"/>
    </source>
</evidence>
<dbReference type="GO" id="GO:0046872">
    <property type="term" value="F:metal ion binding"/>
    <property type="evidence" value="ECO:0007669"/>
    <property type="project" value="UniProtKB-KW"/>
</dbReference>
<evidence type="ECO:0000256" key="3">
    <source>
        <dbReference type="ARBA" id="ARBA00022729"/>
    </source>
</evidence>
<dbReference type="EMBL" id="VUNG01000007">
    <property type="protein sequence ID" value="MST83998.1"/>
    <property type="molecule type" value="Genomic_DNA"/>
</dbReference>
<feature type="binding site" evidence="5">
    <location>
        <begin position="156"/>
        <end position="158"/>
    </location>
    <ligand>
        <name>substrate</name>
    </ligand>
</feature>
<feature type="binding site" evidence="5">
    <location>
        <position position="97"/>
    </location>
    <ligand>
        <name>substrate</name>
    </ligand>
</feature>
<dbReference type="InterPro" id="IPR026263">
    <property type="entry name" value="Alkaline_phosphatase_prok"/>
</dbReference>
<name>A0A7K0KDR7_9BACT</name>
<dbReference type="Gene3D" id="3.40.720.10">
    <property type="entry name" value="Alkaline Phosphatase, subunit A"/>
    <property type="match status" value="2"/>
</dbReference>
<proteinExistence type="predicted"/>
<dbReference type="InterPro" id="IPR002591">
    <property type="entry name" value="Phosphodiest/P_Trfase"/>
</dbReference>
<accession>A0A7K0KDR7</accession>
<reference evidence="7 8" key="1">
    <citation type="submission" date="2019-08" db="EMBL/GenBank/DDBJ databases">
        <title>In-depth cultivation of the pig gut microbiome towards novel bacterial diversity and tailored functional studies.</title>
        <authorList>
            <person name="Wylensek D."/>
            <person name="Hitch T.C.A."/>
            <person name="Clavel T."/>
        </authorList>
    </citation>
    <scope>NUCLEOTIDE SEQUENCE [LARGE SCALE GENOMIC DNA]</scope>
    <source>
        <strain evidence="7 8">LKV-178-WT-2A</strain>
    </source>
</reference>
<comment type="caution">
    <text evidence="7">The sequence shown here is derived from an EMBL/GenBank/DDBJ whole genome shotgun (WGS) entry which is preliminary data.</text>
</comment>
<evidence type="ECO:0000256" key="4">
    <source>
        <dbReference type="PIRSR" id="PIRSR031924-50"/>
    </source>
</evidence>
<protein>
    <submittedName>
        <fullName evidence="7">Alkaline phosphatase family protein</fullName>
    </submittedName>
</protein>